<dbReference type="AlphaFoldDB" id="A0AAN1UV36"/>
<dbReference type="Pfam" id="PF07683">
    <property type="entry name" value="CobW_C"/>
    <property type="match status" value="1"/>
</dbReference>
<sequence length="327" mass="37082">MFRATNFSELIIPEFPKQGLPVTLITGFLGSGKTTLLQKLLLNAKGQKIAAIVNDFGSLNIDHQLLVSVDEDVLELSNGCLCCTANESLVETVYEILERPERVDYLVIETTGIADPIPLLLTFLGTELKSLTRLDAILTLVDSSSFDVTHYRSQAALNQIQYADQILLTKTDLIDAKKCKKVEDAIRSIKDRIRIHDCSFGDIPLSLILDLELTPKRESHEIQELKILASQQLFADNFMVFPFQSQRPFNLKKFEYFLNFDLPESICRAKGLLYFQDQPETYIFQLSGQRFSVDRFPSKRLLGNQLVLIGRQFNSLELIQKLNNCLA</sequence>
<dbReference type="SUPFAM" id="SSF52540">
    <property type="entry name" value="P-loop containing nucleoside triphosphate hydrolases"/>
    <property type="match status" value="1"/>
</dbReference>
<feature type="domain" description="CobW C-terminal" evidence="6">
    <location>
        <begin position="238"/>
        <end position="326"/>
    </location>
</feature>
<dbReference type="Proteomes" id="UP000267249">
    <property type="component" value="Chromosome"/>
</dbReference>
<evidence type="ECO:0000256" key="2">
    <source>
        <dbReference type="ARBA" id="ARBA00022801"/>
    </source>
</evidence>
<evidence type="ECO:0000256" key="4">
    <source>
        <dbReference type="ARBA" id="ARBA00034320"/>
    </source>
</evidence>
<dbReference type="Gene3D" id="3.40.50.300">
    <property type="entry name" value="P-loop containing nucleotide triphosphate hydrolases"/>
    <property type="match status" value="1"/>
</dbReference>
<dbReference type="EMBL" id="CP030139">
    <property type="protein sequence ID" value="AZB73338.1"/>
    <property type="molecule type" value="Genomic_DNA"/>
</dbReference>
<comment type="catalytic activity">
    <reaction evidence="5">
        <text>GTP + H2O = GDP + phosphate + H(+)</text>
        <dbReference type="Rhea" id="RHEA:19669"/>
        <dbReference type="ChEBI" id="CHEBI:15377"/>
        <dbReference type="ChEBI" id="CHEBI:15378"/>
        <dbReference type="ChEBI" id="CHEBI:37565"/>
        <dbReference type="ChEBI" id="CHEBI:43474"/>
        <dbReference type="ChEBI" id="CHEBI:58189"/>
    </reaction>
    <physiologicalReaction direction="left-to-right" evidence="5">
        <dbReference type="Rhea" id="RHEA:19670"/>
    </physiologicalReaction>
</comment>
<evidence type="ECO:0000256" key="5">
    <source>
        <dbReference type="ARBA" id="ARBA00049117"/>
    </source>
</evidence>
<dbReference type="PANTHER" id="PTHR13748:SF59">
    <property type="entry name" value="COBW C-TERMINAL DOMAIN-CONTAINING PROTEIN"/>
    <property type="match status" value="1"/>
</dbReference>
<dbReference type="SUPFAM" id="SSF90002">
    <property type="entry name" value="Hypothetical protein YjiA, C-terminal domain"/>
    <property type="match status" value="1"/>
</dbReference>
<gene>
    <name evidence="7" type="ORF">DOP62_12025</name>
</gene>
<dbReference type="InterPro" id="IPR003495">
    <property type="entry name" value="CobW/HypB/UreG_nucleotide-bd"/>
</dbReference>
<dbReference type="RefSeq" id="WP_208674054.1">
    <property type="nucleotide sequence ID" value="NZ_CP030139.2"/>
</dbReference>
<dbReference type="SMART" id="SM00833">
    <property type="entry name" value="CobW_C"/>
    <property type="match status" value="1"/>
</dbReference>
<evidence type="ECO:0000313" key="8">
    <source>
        <dbReference type="Proteomes" id="UP000267249"/>
    </source>
</evidence>
<dbReference type="Gene3D" id="3.30.1220.10">
    <property type="entry name" value="CobW-like, C-terminal domain"/>
    <property type="match status" value="1"/>
</dbReference>
<proteinExistence type="inferred from homology"/>
<keyword evidence="1" id="KW-0547">Nucleotide-binding</keyword>
<protein>
    <submittedName>
        <fullName evidence="7">GTP-binding protein</fullName>
    </submittedName>
</protein>
<keyword evidence="2" id="KW-0378">Hydrolase</keyword>
<dbReference type="InterPro" id="IPR027417">
    <property type="entry name" value="P-loop_NTPase"/>
</dbReference>
<evidence type="ECO:0000256" key="1">
    <source>
        <dbReference type="ARBA" id="ARBA00022741"/>
    </source>
</evidence>
<dbReference type="InterPro" id="IPR011629">
    <property type="entry name" value="CobW-like_C"/>
</dbReference>
<dbReference type="InterPro" id="IPR051316">
    <property type="entry name" value="Zinc-reg_GTPase_activator"/>
</dbReference>
<dbReference type="Pfam" id="PF02492">
    <property type="entry name" value="cobW"/>
    <property type="match status" value="1"/>
</dbReference>
<reference evidence="7 8" key="1">
    <citation type="journal article" date="2018" name="Sci. Rep.">
        <title>Genome Features and Biochemical Characteristics of a Robust, Fast Growing and Naturally Transformable Cyanobacterium Synechococcus elongatus PCC 11801 Isolated from India.</title>
        <authorList>
            <person name="Jaiswal D."/>
            <person name="Sengupta A."/>
            <person name="Sohoni S."/>
            <person name="Sengupta S."/>
            <person name="Phadnavis A.G."/>
            <person name="Pakrasi H.B."/>
            <person name="Wangikar P.P."/>
        </authorList>
    </citation>
    <scope>NUCLEOTIDE SEQUENCE [LARGE SCALE GENOMIC DNA]</scope>
    <source>
        <strain evidence="7 8">PCC 11801</strain>
    </source>
</reference>
<dbReference type="InterPro" id="IPR036627">
    <property type="entry name" value="CobW-likC_sf"/>
</dbReference>
<evidence type="ECO:0000256" key="3">
    <source>
        <dbReference type="ARBA" id="ARBA00023186"/>
    </source>
</evidence>
<dbReference type="PANTHER" id="PTHR13748">
    <property type="entry name" value="COBW-RELATED"/>
    <property type="match status" value="1"/>
</dbReference>
<keyword evidence="3" id="KW-0143">Chaperone</keyword>
<evidence type="ECO:0000259" key="6">
    <source>
        <dbReference type="SMART" id="SM00833"/>
    </source>
</evidence>
<evidence type="ECO:0000313" key="7">
    <source>
        <dbReference type="EMBL" id="AZB73338.1"/>
    </source>
</evidence>
<dbReference type="GO" id="GO:0016787">
    <property type="term" value="F:hydrolase activity"/>
    <property type="evidence" value="ECO:0007669"/>
    <property type="project" value="UniProtKB-KW"/>
</dbReference>
<dbReference type="GO" id="GO:0000166">
    <property type="term" value="F:nucleotide binding"/>
    <property type="evidence" value="ECO:0007669"/>
    <property type="project" value="UniProtKB-KW"/>
</dbReference>
<accession>A0AAN1UV36</accession>
<dbReference type="CDD" id="cd03112">
    <property type="entry name" value="CobW-like"/>
    <property type="match status" value="1"/>
</dbReference>
<organism evidence="7 8">
    <name type="scientific">Synechococcus elongatus PCC 11801</name>
    <dbReference type="NCBI Taxonomy" id="2219813"/>
    <lineage>
        <taxon>Bacteria</taxon>
        <taxon>Bacillati</taxon>
        <taxon>Cyanobacteriota</taxon>
        <taxon>Cyanophyceae</taxon>
        <taxon>Synechococcales</taxon>
        <taxon>Synechococcaceae</taxon>
        <taxon>Synechococcus</taxon>
    </lineage>
</organism>
<comment type="similarity">
    <text evidence="4">Belongs to the SIMIBI class G3E GTPase family. ZNG1 subfamily.</text>
</comment>
<name>A0AAN1UV36_SYNEL</name>